<name>A0A150FNX6_CLOPD</name>
<keyword evidence="1" id="KW-0378">Hydrolase</keyword>
<gene>
    <name evidence="1" type="ORF">JWYL7_0371</name>
    <name evidence="2" type="ORF">SAMN05661008_00985</name>
</gene>
<evidence type="ECO:0000313" key="2">
    <source>
        <dbReference type="EMBL" id="SHK84172.1"/>
    </source>
</evidence>
<dbReference type="NCBIfam" id="TIGR01484">
    <property type="entry name" value="HAD-SF-IIB"/>
    <property type="match status" value="1"/>
</dbReference>
<dbReference type="GO" id="GO:0016791">
    <property type="term" value="F:phosphatase activity"/>
    <property type="evidence" value="ECO:0007669"/>
    <property type="project" value="TreeGrafter"/>
</dbReference>
<dbReference type="GO" id="GO:0000287">
    <property type="term" value="F:magnesium ion binding"/>
    <property type="evidence" value="ECO:0007669"/>
    <property type="project" value="TreeGrafter"/>
</dbReference>
<dbReference type="InterPro" id="IPR006379">
    <property type="entry name" value="HAD-SF_hydro_IIB"/>
</dbReference>
<dbReference type="EMBL" id="FRBG01000006">
    <property type="protein sequence ID" value="SHK84172.1"/>
    <property type="molecule type" value="Genomic_DNA"/>
</dbReference>
<organism evidence="1 3">
    <name type="scientific">Alkalithermobacter thermoalcaliphilus JW-YL-7 = DSM 7308</name>
    <dbReference type="NCBI Taxonomy" id="1121328"/>
    <lineage>
        <taxon>Bacteria</taxon>
        <taxon>Bacillati</taxon>
        <taxon>Bacillota</taxon>
        <taxon>Clostridia</taxon>
        <taxon>Peptostreptococcales</taxon>
        <taxon>Tepidibacteraceae</taxon>
        <taxon>Alkalithermobacter</taxon>
    </lineage>
</organism>
<reference evidence="2 4" key="2">
    <citation type="submission" date="2016-11" db="EMBL/GenBank/DDBJ databases">
        <authorList>
            <person name="Varghese N."/>
            <person name="Submissions S."/>
        </authorList>
    </citation>
    <scope>NUCLEOTIDE SEQUENCE [LARGE SCALE GENOMIC DNA]</scope>
    <source>
        <strain evidence="2 4">DSM 7308</strain>
    </source>
</reference>
<dbReference type="Gene3D" id="3.40.50.1000">
    <property type="entry name" value="HAD superfamily/HAD-like"/>
    <property type="match status" value="1"/>
</dbReference>
<dbReference type="NCBIfam" id="TIGR00099">
    <property type="entry name" value="Cof-subfamily"/>
    <property type="match status" value="1"/>
</dbReference>
<dbReference type="InterPro" id="IPR023214">
    <property type="entry name" value="HAD_sf"/>
</dbReference>
<keyword evidence="4" id="KW-1185">Reference proteome</keyword>
<evidence type="ECO:0000313" key="4">
    <source>
        <dbReference type="Proteomes" id="UP000323392"/>
    </source>
</evidence>
<dbReference type="PROSITE" id="PS01228">
    <property type="entry name" value="COF_1"/>
    <property type="match status" value="1"/>
</dbReference>
<sequence>MNYKLIVTDMDGTLLNSKQTVSQRNKDALKKAQDMGIKVGIATGRIYTSAKYYAKLLGIQTPIIACNGAIIRDEVTGEEIYKNVLDKENSFEIINLCERYGVYYHFYDDKSFYCKRLGYSSLYYEKWNKTQPEENRVDIRVIKDGKEIINANVDPLKFLIIDEDINKLNDLMEELRQIPTLEVSKSWKNNIEVMNKGVCKGLALKRLSQYLDIKREEIIALGDNYNDLSMIEYAGMGVAMGNGEQIVKENSNYITKSNDEDGVAYALENLLNLT</sequence>
<reference evidence="1 3" key="1">
    <citation type="submission" date="2016-02" db="EMBL/GenBank/DDBJ databases">
        <title>Draft genome sequence for Clostridium paradoxum JW-YL-7.</title>
        <authorList>
            <person name="Utturkar S.M."/>
            <person name="Lancaster A."/>
            <person name="Poole F.L."/>
            <person name="Adams M.W."/>
            <person name="Brown S.D."/>
        </authorList>
    </citation>
    <scope>NUCLEOTIDE SEQUENCE [LARGE SCALE GENOMIC DNA]</scope>
    <source>
        <strain evidence="1 3">JW-YL-7</strain>
    </source>
</reference>
<dbReference type="Pfam" id="PF08282">
    <property type="entry name" value="Hydrolase_3"/>
    <property type="match status" value="1"/>
</dbReference>
<dbReference type="InterPro" id="IPR036412">
    <property type="entry name" value="HAD-like_sf"/>
</dbReference>
<dbReference type="Proteomes" id="UP000092605">
    <property type="component" value="Unassembled WGS sequence"/>
</dbReference>
<dbReference type="SFLD" id="SFLDG01140">
    <property type="entry name" value="C2.B:_Phosphomannomutase_and_P"/>
    <property type="match status" value="1"/>
</dbReference>
<evidence type="ECO:0000313" key="3">
    <source>
        <dbReference type="Proteomes" id="UP000092605"/>
    </source>
</evidence>
<dbReference type="SUPFAM" id="SSF56784">
    <property type="entry name" value="HAD-like"/>
    <property type="match status" value="1"/>
</dbReference>
<dbReference type="PANTHER" id="PTHR10000:SF8">
    <property type="entry name" value="HAD SUPERFAMILY HYDROLASE-LIKE, TYPE 3"/>
    <property type="match status" value="1"/>
</dbReference>
<dbReference type="GO" id="GO:0005829">
    <property type="term" value="C:cytosol"/>
    <property type="evidence" value="ECO:0007669"/>
    <property type="project" value="TreeGrafter"/>
</dbReference>
<accession>A0A150FNX6</accession>
<dbReference type="PATRIC" id="fig|1121328.3.peg.370"/>
<dbReference type="Gene3D" id="3.30.1240.10">
    <property type="match status" value="1"/>
</dbReference>
<dbReference type="EMBL" id="LSFY01000001">
    <property type="protein sequence ID" value="KXZ39296.1"/>
    <property type="molecule type" value="Genomic_DNA"/>
</dbReference>
<protein>
    <submittedName>
        <fullName evidence="1">Cof-like hydrolase</fullName>
    </submittedName>
</protein>
<comment type="caution">
    <text evidence="1">The sequence shown here is derived from an EMBL/GenBank/DDBJ whole genome shotgun (WGS) entry which is preliminary data.</text>
</comment>
<dbReference type="OrthoDB" id="9781413at2"/>
<proteinExistence type="predicted"/>
<dbReference type="InterPro" id="IPR000150">
    <property type="entry name" value="Cof"/>
</dbReference>
<dbReference type="PANTHER" id="PTHR10000">
    <property type="entry name" value="PHOSPHOSERINE PHOSPHATASE"/>
    <property type="match status" value="1"/>
</dbReference>
<dbReference type="SFLD" id="SFLDG01144">
    <property type="entry name" value="C2.B.4:_PGP_Like"/>
    <property type="match status" value="1"/>
</dbReference>
<dbReference type="PROSITE" id="PS01229">
    <property type="entry name" value="COF_2"/>
    <property type="match status" value="1"/>
</dbReference>
<dbReference type="STRING" id="1121328.JWYL7_0371"/>
<evidence type="ECO:0000313" key="1">
    <source>
        <dbReference type="EMBL" id="KXZ39296.1"/>
    </source>
</evidence>
<dbReference type="AlphaFoldDB" id="A0A150FNX6"/>
<dbReference type="CDD" id="cd07516">
    <property type="entry name" value="HAD_Pase"/>
    <property type="match status" value="1"/>
</dbReference>
<dbReference type="SFLD" id="SFLDS00003">
    <property type="entry name" value="Haloacid_Dehalogenase"/>
    <property type="match status" value="1"/>
</dbReference>
<dbReference type="Proteomes" id="UP000323392">
    <property type="component" value="Unassembled WGS sequence"/>
</dbReference>